<proteinExistence type="inferred from homology"/>
<sequence length="169" mass="17638">MDMGGGASGGGESMGMMMPPPTSSPGHPMGHEKKMMMHMTFFWGKRTEILFSNWPGDRGLGMYLLALLSVLLLAVIAEVLSAASDRLSRSRDSGRRAPGQALLLTALHAVRLGLAYMVMLAVMSFNGGVLIAAISGHALGFLLARSGLLQQAGSDQDGNGGGPLPAPKM</sequence>
<keyword evidence="7" id="KW-0813">Transport</keyword>
<accession>A0AAQ3KE34</accession>
<dbReference type="InterPro" id="IPR007274">
    <property type="entry name" value="Cop_transporter"/>
</dbReference>
<comment type="similarity">
    <text evidence="1 7">Belongs to the copper transporter (Ctr) (TC 1.A.56) family. SLC31A subfamily.</text>
</comment>
<dbReference type="Proteomes" id="UP001327560">
    <property type="component" value="Chromosome 5"/>
</dbReference>
<dbReference type="PANTHER" id="PTHR12483:SF42">
    <property type="entry name" value="COPPER TRANSPORTER 4"/>
    <property type="match status" value="1"/>
</dbReference>
<keyword evidence="2 7" id="KW-0812">Transmembrane</keyword>
<reference evidence="9 10" key="1">
    <citation type="submission" date="2023-10" db="EMBL/GenBank/DDBJ databases">
        <title>Chromosome-scale genome assembly provides insights into flower coloration mechanisms of Canna indica.</title>
        <authorList>
            <person name="Li C."/>
        </authorList>
    </citation>
    <scope>NUCLEOTIDE SEQUENCE [LARGE SCALE GENOMIC DNA]</scope>
    <source>
        <tissue evidence="9">Flower</tissue>
    </source>
</reference>
<feature type="transmembrane region" description="Helical" evidence="7">
    <location>
        <begin position="60"/>
        <end position="80"/>
    </location>
</feature>
<feature type="region of interest" description="Disordered" evidence="8">
    <location>
        <begin position="1"/>
        <end position="30"/>
    </location>
</feature>
<dbReference type="GO" id="GO:0005375">
    <property type="term" value="F:copper ion transmembrane transporter activity"/>
    <property type="evidence" value="ECO:0007669"/>
    <property type="project" value="UniProtKB-UniRule"/>
</dbReference>
<dbReference type="Pfam" id="PF04145">
    <property type="entry name" value="Ctr"/>
    <property type="match status" value="2"/>
</dbReference>
<dbReference type="GO" id="GO:0005886">
    <property type="term" value="C:plasma membrane"/>
    <property type="evidence" value="ECO:0007669"/>
    <property type="project" value="TreeGrafter"/>
</dbReference>
<keyword evidence="10" id="KW-1185">Reference proteome</keyword>
<feature type="compositionally biased region" description="Gly residues" evidence="8">
    <location>
        <begin position="1"/>
        <end position="13"/>
    </location>
</feature>
<keyword evidence="5 7" id="KW-0186">Copper</keyword>
<name>A0AAQ3KE34_9LILI</name>
<evidence type="ECO:0000256" key="6">
    <source>
        <dbReference type="ARBA" id="ARBA00023136"/>
    </source>
</evidence>
<evidence type="ECO:0000256" key="2">
    <source>
        <dbReference type="ARBA" id="ARBA00022692"/>
    </source>
</evidence>
<evidence type="ECO:0000256" key="8">
    <source>
        <dbReference type="SAM" id="MobiDB-lite"/>
    </source>
</evidence>
<keyword evidence="6 7" id="KW-0472">Membrane</keyword>
<evidence type="ECO:0000313" key="10">
    <source>
        <dbReference type="Proteomes" id="UP001327560"/>
    </source>
</evidence>
<keyword evidence="4 7" id="KW-1133">Transmembrane helix</keyword>
<evidence type="ECO:0000313" key="9">
    <source>
        <dbReference type="EMBL" id="WOL06963.1"/>
    </source>
</evidence>
<organism evidence="9 10">
    <name type="scientific">Canna indica</name>
    <name type="common">Indian-shot</name>
    <dbReference type="NCBI Taxonomy" id="4628"/>
    <lineage>
        <taxon>Eukaryota</taxon>
        <taxon>Viridiplantae</taxon>
        <taxon>Streptophyta</taxon>
        <taxon>Embryophyta</taxon>
        <taxon>Tracheophyta</taxon>
        <taxon>Spermatophyta</taxon>
        <taxon>Magnoliopsida</taxon>
        <taxon>Liliopsida</taxon>
        <taxon>Zingiberales</taxon>
        <taxon>Cannaceae</taxon>
        <taxon>Canna</taxon>
    </lineage>
</organism>
<dbReference type="AlphaFoldDB" id="A0AAQ3KE34"/>
<dbReference type="EMBL" id="CP136894">
    <property type="protein sequence ID" value="WOL06963.1"/>
    <property type="molecule type" value="Genomic_DNA"/>
</dbReference>
<evidence type="ECO:0000256" key="1">
    <source>
        <dbReference type="ARBA" id="ARBA00006921"/>
    </source>
</evidence>
<gene>
    <name evidence="9" type="ORF">Cni_G15698</name>
</gene>
<protein>
    <recommendedName>
        <fullName evidence="7">Copper transport protein</fullName>
    </recommendedName>
</protein>
<keyword evidence="7" id="KW-0406">Ion transport</keyword>
<evidence type="ECO:0000256" key="3">
    <source>
        <dbReference type="ARBA" id="ARBA00022796"/>
    </source>
</evidence>
<comment type="subcellular location">
    <subcellularLocation>
        <location evidence="7">Membrane</location>
        <topology evidence="7">Multi-pass membrane protein</topology>
    </subcellularLocation>
</comment>
<evidence type="ECO:0000256" key="5">
    <source>
        <dbReference type="ARBA" id="ARBA00023008"/>
    </source>
</evidence>
<evidence type="ECO:0000256" key="7">
    <source>
        <dbReference type="RuleBase" id="RU367022"/>
    </source>
</evidence>
<dbReference type="PANTHER" id="PTHR12483">
    <property type="entry name" value="SOLUTE CARRIER FAMILY 31 COPPER TRANSPORTERS"/>
    <property type="match status" value="1"/>
</dbReference>
<evidence type="ECO:0000256" key="4">
    <source>
        <dbReference type="ARBA" id="ARBA00022989"/>
    </source>
</evidence>
<keyword evidence="3 7" id="KW-0187">Copper transport</keyword>